<dbReference type="GO" id="GO:0003677">
    <property type="term" value="F:DNA binding"/>
    <property type="evidence" value="ECO:0007669"/>
    <property type="project" value="UniProtKB-KW"/>
</dbReference>
<proteinExistence type="inferred from homology"/>
<keyword evidence="9" id="KW-1185">Reference proteome</keyword>
<feature type="domain" description="RNA polymerase sigma-70" evidence="7">
    <location>
        <begin position="342"/>
        <end position="368"/>
    </location>
</feature>
<evidence type="ECO:0000256" key="1">
    <source>
        <dbReference type="ARBA" id="ARBA00023015"/>
    </source>
</evidence>
<dbReference type="InterPro" id="IPR036388">
    <property type="entry name" value="WH-like_DNA-bd_sf"/>
</dbReference>
<dbReference type="NCBIfam" id="TIGR02937">
    <property type="entry name" value="sigma70-ECF"/>
    <property type="match status" value="1"/>
</dbReference>
<accession>A0A0K1QCL5</accession>
<dbReference type="GO" id="GO:0006352">
    <property type="term" value="P:DNA-templated transcription initiation"/>
    <property type="evidence" value="ECO:0007669"/>
    <property type="project" value="InterPro"/>
</dbReference>
<keyword evidence="3 5" id="KW-0238">DNA-binding</keyword>
<keyword evidence="4 5" id="KW-0804">Transcription</keyword>
<organism evidence="8 9">
    <name type="scientific">Labilithrix luteola</name>
    <dbReference type="NCBI Taxonomy" id="1391654"/>
    <lineage>
        <taxon>Bacteria</taxon>
        <taxon>Pseudomonadati</taxon>
        <taxon>Myxococcota</taxon>
        <taxon>Polyangia</taxon>
        <taxon>Polyangiales</taxon>
        <taxon>Labilitrichaceae</taxon>
        <taxon>Labilithrix</taxon>
    </lineage>
</organism>
<protein>
    <recommendedName>
        <fullName evidence="5">RNA polymerase sigma factor</fullName>
    </recommendedName>
</protein>
<dbReference type="Gene3D" id="1.10.601.10">
    <property type="entry name" value="RNA Polymerase Primary Sigma Factor"/>
    <property type="match status" value="2"/>
</dbReference>
<dbReference type="InterPro" id="IPR013325">
    <property type="entry name" value="RNA_pol_sigma_r2"/>
</dbReference>
<dbReference type="KEGG" id="llu:AKJ09_10065"/>
<dbReference type="PRINTS" id="PR00046">
    <property type="entry name" value="SIGMA70FCT"/>
</dbReference>
<dbReference type="InterPro" id="IPR007627">
    <property type="entry name" value="RNA_pol_sigma70_r2"/>
</dbReference>
<dbReference type="Proteomes" id="UP000064967">
    <property type="component" value="Chromosome"/>
</dbReference>
<dbReference type="InterPro" id="IPR014284">
    <property type="entry name" value="RNA_pol_sigma-70_dom"/>
</dbReference>
<name>A0A0K1QCL5_9BACT</name>
<dbReference type="Gene3D" id="1.10.10.10">
    <property type="entry name" value="Winged helix-like DNA-binding domain superfamily/Winged helix DNA-binding domain"/>
    <property type="match status" value="2"/>
</dbReference>
<reference evidence="8 9" key="1">
    <citation type="submission" date="2015-08" db="EMBL/GenBank/DDBJ databases">
        <authorList>
            <person name="Babu N.S."/>
            <person name="Beckwith C.J."/>
            <person name="Beseler K.G."/>
            <person name="Brison A."/>
            <person name="Carone J.V."/>
            <person name="Caskin T.P."/>
            <person name="Diamond M."/>
            <person name="Durham M.E."/>
            <person name="Foxe J.M."/>
            <person name="Go M."/>
            <person name="Henderson B.A."/>
            <person name="Jones I.B."/>
            <person name="McGettigan J.A."/>
            <person name="Micheletti S.J."/>
            <person name="Nasrallah M.E."/>
            <person name="Ortiz D."/>
            <person name="Piller C.R."/>
            <person name="Privatt S.R."/>
            <person name="Schneider S.L."/>
            <person name="Sharp S."/>
            <person name="Smith T.C."/>
            <person name="Stanton J.D."/>
            <person name="Ullery H.E."/>
            <person name="Wilson R.J."/>
            <person name="Serrano M.G."/>
            <person name="Buck G."/>
            <person name="Lee V."/>
            <person name="Wang Y."/>
            <person name="Carvalho R."/>
            <person name="Voegtly L."/>
            <person name="Shi R."/>
            <person name="Duckworth R."/>
            <person name="Johnson A."/>
            <person name="Loviza R."/>
            <person name="Walstead R."/>
            <person name="Shah Z."/>
            <person name="Kiflezghi M."/>
            <person name="Wade K."/>
            <person name="Ball S.L."/>
            <person name="Bradley K.W."/>
            <person name="Asai D.J."/>
            <person name="Bowman C.A."/>
            <person name="Russell D.A."/>
            <person name="Pope W.H."/>
            <person name="Jacobs-Sera D."/>
            <person name="Hendrix R.W."/>
            <person name="Hatfull G.F."/>
        </authorList>
    </citation>
    <scope>NUCLEOTIDE SEQUENCE [LARGE SCALE GENOMIC DNA]</scope>
    <source>
        <strain evidence="8 9">DSM 27648</strain>
    </source>
</reference>
<dbReference type="AlphaFoldDB" id="A0A0K1QCL5"/>
<dbReference type="PROSITE" id="PS00715">
    <property type="entry name" value="SIGMA70_1"/>
    <property type="match status" value="1"/>
</dbReference>
<dbReference type="PANTHER" id="PTHR30603">
    <property type="entry name" value="RNA POLYMERASE SIGMA FACTOR RPO"/>
    <property type="match status" value="1"/>
</dbReference>
<evidence type="ECO:0000256" key="4">
    <source>
        <dbReference type="ARBA" id="ARBA00023163"/>
    </source>
</evidence>
<gene>
    <name evidence="8" type="ORF">AKJ09_10065</name>
</gene>
<comment type="similarity">
    <text evidence="5">Belongs to the sigma-70 factor family.</text>
</comment>
<dbReference type="Pfam" id="PF04542">
    <property type="entry name" value="Sigma70_r2"/>
    <property type="match status" value="1"/>
</dbReference>
<dbReference type="Pfam" id="PF04545">
    <property type="entry name" value="Sigma70_r4"/>
    <property type="match status" value="1"/>
</dbReference>
<dbReference type="InterPro" id="IPR007624">
    <property type="entry name" value="RNA_pol_sigma70_r3"/>
</dbReference>
<dbReference type="SUPFAM" id="SSF88946">
    <property type="entry name" value="Sigma2 domain of RNA polymerase sigma factors"/>
    <property type="match status" value="1"/>
</dbReference>
<evidence type="ECO:0000256" key="5">
    <source>
        <dbReference type="RuleBase" id="RU362124"/>
    </source>
</evidence>
<dbReference type="PATRIC" id="fig|1391654.3.peg.10202"/>
<dbReference type="STRING" id="1391654.AKJ09_10065"/>
<comment type="function">
    <text evidence="5">Sigma factors are initiation factors that promote the attachment of RNA polymerase to specific initiation sites and are then released.</text>
</comment>
<dbReference type="Pfam" id="PF04539">
    <property type="entry name" value="Sigma70_r3"/>
    <property type="match status" value="1"/>
</dbReference>
<sequence>MYLTEMAASTVLGTEQETELARNIANAEKAILDALSRAPAGIQALKRLGNEVASGSVDIRDVLLNPDQDGLDLVAVRERVQNLLATADTKDDSARAALVDALADIRLDGEIIEGVVGAIRAAAELEGDGPDAAALGVIERARRDLKRNKERFVVGNLRLVVLFARKYLNRGVPLLDLIQEGNLGLMRAADKFDHRRGFRFSTYAAWWIKQALQRALLDRTLRLPVHVADDRRRVGKVRAAFQAQHLREPTADEISNLSGLARERVLNILSLPAQPASLDTPMGEDGDASLGDIVASPVAPPDHTVAQRALSFQLAGMLDALTPREQQVVRMRFGIGGTREHTLEEVGRALSLTRERIRQIERAALDKLRARSERVQLRSYLDT</sequence>
<dbReference type="InterPro" id="IPR000943">
    <property type="entry name" value="RNA_pol_sigma70"/>
</dbReference>
<dbReference type="CDD" id="cd06171">
    <property type="entry name" value="Sigma70_r4"/>
    <property type="match status" value="1"/>
</dbReference>
<evidence type="ECO:0000313" key="9">
    <source>
        <dbReference type="Proteomes" id="UP000064967"/>
    </source>
</evidence>
<dbReference type="InterPro" id="IPR007630">
    <property type="entry name" value="RNA_pol_sigma70_r4"/>
</dbReference>
<dbReference type="InterPro" id="IPR013324">
    <property type="entry name" value="RNA_pol_sigma_r3/r4-like"/>
</dbReference>
<dbReference type="PANTHER" id="PTHR30603:SF47">
    <property type="entry name" value="RNA POLYMERASE SIGMA FACTOR SIGD, CHLOROPLASTIC"/>
    <property type="match status" value="1"/>
</dbReference>
<evidence type="ECO:0000256" key="2">
    <source>
        <dbReference type="ARBA" id="ARBA00023082"/>
    </source>
</evidence>
<dbReference type="SUPFAM" id="SSF88659">
    <property type="entry name" value="Sigma3 and sigma4 domains of RNA polymerase sigma factors"/>
    <property type="match status" value="2"/>
</dbReference>
<dbReference type="InterPro" id="IPR050239">
    <property type="entry name" value="Sigma-70_RNA_pol_init_factors"/>
</dbReference>
<feature type="domain" description="RNA polymerase sigma-70" evidence="6">
    <location>
        <begin position="176"/>
        <end position="189"/>
    </location>
</feature>
<dbReference type="EMBL" id="CP012333">
    <property type="protein sequence ID" value="AKV03402.1"/>
    <property type="molecule type" value="Genomic_DNA"/>
</dbReference>
<evidence type="ECO:0000313" key="8">
    <source>
        <dbReference type="EMBL" id="AKV03402.1"/>
    </source>
</evidence>
<keyword evidence="1 5" id="KW-0805">Transcription regulation</keyword>
<evidence type="ECO:0000259" key="6">
    <source>
        <dbReference type="PROSITE" id="PS00715"/>
    </source>
</evidence>
<evidence type="ECO:0000259" key="7">
    <source>
        <dbReference type="PROSITE" id="PS00716"/>
    </source>
</evidence>
<dbReference type="PROSITE" id="PS00716">
    <property type="entry name" value="SIGMA70_2"/>
    <property type="match status" value="1"/>
</dbReference>
<dbReference type="GO" id="GO:0016987">
    <property type="term" value="F:sigma factor activity"/>
    <property type="evidence" value="ECO:0007669"/>
    <property type="project" value="UniProtKB-KW"/>
</dbReference>
<keyword evidence="2 5" id="KW-0731">Sigma factor</keyword>
<evidence type="ECO:0000256" key="3">
    <source>
        <dbReference type="ARBA" id="ARBA00023125"/>
    </source>
</evidence>